<proteinExistence type="predicted"/>
<dbReference type="Proteomes" id="UP000736787">
    <property type="component" value="Unassembled WGS sequence"/>
</dbReference>
<sequence length="101" mass="11311">MDDVGVRAEPYVIENGVVIAEVFENAMTVRLRRLSWTPWPRWQCKREVAVHGLKHTALLVIAAELVVGSGREGVYPSEKRRMSLKVDAVELVTTPTARKAV</sequence>
<evidence type="ECO:0000313" key="1">
    <source>
        <dbReference type="EMBL" id="KAG2875627.1"/>
    </source>
</evidence>
<protein>
    <submittedName>
        <fullName evidence="2">Uncharacterized protein</fullName>
    </submittedName>
</protein>
<accession>A0A8T1AGH5</accession>
<dbReference type="AlphaFoldDB" id="A0A8T1AGH5"/>
<evidence type="ECO:0000313" key="2">
    <source>
        <dbReference type="EMBL" id="KAG2880300.1"/>
    </source>
</evidence>
<dbReference type="Proteomes" id="UP000774804">
    <property type="component" value="Unassembled WGS sequence"/>
</dbReference>
<name>A0A8T1AGH5_9STRA</name>
<dbReference type="EMBL" id="RCMI01002610">
    <property type="protein sequence ID" value="KAG2875627.1"/>
    <property type="molecule type" value="Genomic_DNA"/>
</dbReference>
<gene>
    <name evidence="1" type="ORF">PC115_g23856</name>
    <name evidence="2" type="ORF">PC117_g26602</name>
</gene>
<evidence type="ECO:0000313" key="3">
    <source>
        <dbReference type="Proteomes" id="UP000736787"/>
    </source>
</evidence>
<reference evidence="2" key="1">
    <citation type="submission" date="2018-10" db="EMBL/GenBank/DDBJ databases">
        <title>Effector identification in a new, highly contiguous assembly of the strawberry crown rot pathogen Phytophthora cactorum.</title>
        <authorList>
            <person name="Armitage A.D."/>
            <person name="Nellist C.F."/>
            <person name="Bates H."/>
            <person name="Vickerstaff R.J."/>
            <person name="Harrison R.J."/>
        </authorList>
    </citation>
    <scope>NUCLEOTIDE SEQUENCE</scope>
    <source>
        <strain evidence="1">4032</strain>
        <strain evidence="2">4040</strain>
    </source>
</reference>
<comment type="caution">
    <text evidence="2">The sequence shown here is derived from an EMBL/GenBank/DDBJ whole genome shotgun (WGS) entry which is preliminary data.</text>
</comment>
<organism evidence="2 3">
    <name type="scientific">Phytophthora cactorum</name>
    <dbReference type="NCBI Taxonomy" id="29920"/>
    <lineage>
        <taxon>Eukaryota</taxon>
        <taxon>Sar</taxon>
        <taxon>Stramenopiles</taxon>
        <taxon>Oomycota</taxon>
        <taxon>Peronosporomycetes</taxon>
        <taxon>Peronosporales</taxon>
        <taxon>Peronosporaceae</taxon>
        <taxon>Phytophthora</taxon>
    </lineage>
</organism>
<dbReference type="EMBL" id="RCMK01002556">
    <property type="protein sequence ID" value="KAG2880300.1"/>
    <property type="molecule type" value="Genomic_DNA"/>
</dbReference>